<keyword evidence="2" id="KW-1185">Reference proteome</keyword>
<sequence>MHMDQAVLTSLATLLGAGVGGVTTFMSSKAAFHRGETLETKRQHDVLLRDVSVRFVKTLDIVQGEISSSKFKELSAEFDELVSSNQDVKNLVEQEKSGAAVATASPALELLSRAAEPTPPMVEQIAAATLRAALRAAPQMVELNSVMSEMKLIMPNDILRKAQYAAVVTLFAALISGAGTPSNNWNQASNAAVSDFVEAVRTDFGLDPIALA</sequence>
<protein>
    <submittedName>
        <fullName evidence="1">Uncharacterized protein</fullName>
    </submittedName>
</protein>
<reference evidence="1 2" key="1">
    <citation type="submission" date="2016-01" db="EMBL/GenBank/DDBJ databases">
        <title>The new phylogeny of the genus Mycobacterium.</title>
        <authorList>
            <person name="Tarcisio F."/>
            <person name="Conor M."/>
            <person name="Antonella G."/>
            <person name="Elisabetta G."/>
            <person name="Giulia F.S."/>
            <person name="Sara T."/>
            <person name="Anna F."/>
            <person name="Clotilde B."/>
            <person name="Roberto B."/>
            <person name="Veronica D.S."/>
            <person name="Fabio R."/>
            <person name="Monica P."/>
            <person name="Olivier J."/>
            <person name="Enrico T."/>
            <person name="Nicola S."/>
        </authorList>
    </citation>
    <scope>NUCLEOTIDE SEQUENCE [LARGE SCALE GENOMIC DNA]</scope>
    <source>
        <strain evidence="1 2">DSM 44852</strain>
    </source>
</reference>
<dbReference type="EMBL" id="LQOV01000007">
    <property type="protein sequence ID" value="ORV54983.1"/>
    <property type="molecule type" value="Genomic_DNA"/>
</dbReference>
<accession>A0A1X1UDR6</accession>
<organism evidence="1 2">
    <name type="scientific">Mycobacterium florentinum</name>
    <dbReference type="NCBI Taxonomy" id="292462"/>
    <lineage>
        <taxon>Bacteria</taxon>
        <taxon>Bacillati</taxon>
        <taxon>Actinomycetota</taxon>
        <taxon>Actinomycetes</taxon>
        <taxon>Mycobacteriales</taxon>
        <taxon>Mycobacteriaceae</taxon>
        <taxon>Mycobacterium</taxon>
        <taxon>Mycobacterium simiae complex</taxon>
    </lineage>
</organism>
<dbReference type="Proteomes" id="UP000193010">
    <property type="component" value="Unassembled WGS sequence"/>
</dbReference>
<evidence type="ECO:0000313" key="2">
    <source>
        <dbReference type="Proteomes" id="UP000193010"/>
    </source>
</evidence>
<dbReference type="AlphaFoldDB" id="A0A1X1UDR6"/>
<evidence type="ECO:0000313" key="1">
    <source>
        <dbReference type="EMBL" id="ORV54983.1"/>
    </source>
</evidence>
<comment type="caution">
    <text evidence="1">The sequence shown here is derived from an EMBL/GenBank/DDBJ whole genome shotgun (WGS) entry which is preliminary data.</text>
</comment>
<proteinExistence type="predicted"/>
<gene>
    <name evidence="1" type="ORF">AWC05_13985</name>
</gene>
<name>A0A1X1UDR6_MYCFL</name>